<keyword evidence="6" id="KW-1185">Reference proteome</keyword>
<accession>W0EYV6</accession>
<dbReference type="OrthoDB" id="9785229at2"/>
<dbReference type="InterPro" id="IPR051782">
    <property type="entry name" value="ABC_Transporter_VariousFunc"/>
</dbReference>
<feature type="domain" description="ABC transporter" evidence="4">
    <location>
        <begin position="2"/>
        <end position="227"/>
    </location>
</feature>
<gene>
    <name evidence="5" type="ORF">NIASO_01785</name>
</gene>
<dbReference type="eggNOG" id="COG1131">
    <property type="taxonomic scope" value="Bacteria"/>
</dbReference>
<organism evidence="5 6">
    <name type="scientific">Niabella soli DSM 19437</name>
    <dbReference type="NCBI Taxonomy" id="929713"/>
    <lineage>
        <taxon>Bacteria</taxon>
        <taxon>Pseudomonadati</taxon>
        <taxon>Bacteroidota</taxon>
        <taxon>Chitinophagia</taxon>
        <taxon>Chitinophagales</taxon>
        <taxon>Chitinophagaceae</taxon>
        <taxon>Niabella</taxon>
    </lineage>
</organism>
<evidence type="ECO:0000313" key="5">
    <source>
        <dbReference type="EMBL" id="AHF14256.1"/>
    </source>
</evidence>
<reference evidence="5 6" key="1">
    <citation type="submission" date="2013-12" db="EMBL/GenBank/DDBJ databases">
        <authorList>
            <consortium name="DOE Joint Genome Institute"/>
            <person name="Eisen J."/>
            <person name="Huntemann M."/>
            <person name="Han J."/>
            <person name="Chen A."/>
            <person name="Kyrpides N."/>
            <person name="Mavromatis K."/>
            <person name="Markowitz V."/>
            <person name="Palaniappan K."/>
            <person name="Ivanova N."/>
            <person name="Schaumberg A."/>
            <person name="Pati A."/>
            <person name="Liolios K."/>
            <person name="Nordberg H.P."/>
            <person name="Cantor M.N."/>
            <person name="Hua S.X."/>
            <person name="Woyke T."/>
        </authorList>
    </citation>
    <scope>NUCLEOTIDE SEQUENCE [LARGE SCALE GENOMIC DNA]</scope>
    <source>
        <strain evidence="6">DSM 19437</strain>
    </source>
</reference>
<evidence type="ECO:0000313" key="6">
    <source>
        <dbReference type="Proteomes" id="UP000003586"/>
    </source>
</evidence>
<dbReference type="Pfam" id="PF00005">
    <property type="entry name" value="ABC_tran"/>
    <property type="match status" value="1"/>
</dbReference>
<evidence type="ECO:0000256" key="2">
    <source>
        <dbReference type="ARBA" id="ARBA00022741"/>
    </source>
</evidence>
<evidence type="ECO:0000256" key="1">
    <source>
        <dbReference type="ARBA" id="ARBA00022448"/>
    </source>
</evidence>
<dbReference type="RefSeq" id="WP_008581964.1">
    <property type="nucleotide sequence ID" value="NZ_CP007035.1"/>
</dbReference>
<proteinExistence type="predicted"/>
<dbReference type="GO" id="GO:0016887">
    <property type="term" value="F:ATP hydrolysis activity"/>
    <property type="evidence" value="ECO:0007669"/>
    <property type="project" value="InterPro"/>
</dbReference>
<evidence type="ECO:0000259" key="4">
    <source>
        <dbReference type="PROSITE" id="PS50893"/>
    </source>
</evidence>
<dbReference type="GO" id="GO:0005524">
    <property type="term" value="F:ATP binding"/>
    <property type="evidence" value="ECO:0007669"/>
    <property type="project" value="UniProtKB-KW"/>
</dbReference>
<dbReference type="PANTHER" id="PTHR42939">
    <property type="entry name" value="ABC TRANSPORTER ATP-BINDING PROTEIN ALBC-RELATED"/>
    <property type="match status" value="1"/>
</dbReference>
<dbReference type="CDD" id="cd03230">
    <property type="entry name" value="ABC_DR_subfamily_A"/>
    <property type="match status" value="1"/>
</dbReference>
<dbReference type="SMART" id="SM00382">
    <property type="entry name" value="AAA"/>
    <property type="match status" value="1"/>
</dbReference>
<dbReference type="HOGENOM" id="CLU_000604_1_2_10"/>
<dbReference type="AlphaFoldDB" id="W0EYV6"/>
<dbReference type="InterPro" id="IPR003593">
    <property type="entry name" value="AAA+_ATPase"/>
</dbReference>
<dbReference type="EMBL" id="CP007035">
    <property type="protein sequence ID" value="AHF14256.1"/>
    <property type="molecule type" value="Genomic_DNA"/>
</dbReference>
<dbReference type="STRING" id="929713.NIASO_01785"/>
<name>W0EYV6_9BACT</name>
<dbReference type="KEGG" id="nso:NIASO_01785"/>
<dbReference type="PROSITE" id="PS50893">
    <property type="entry name" value="ABC_TRANSPORTER_2"/>
    <property type="match status" value="1"/>
</dbReference>
<dbReference type="Proteomes" id="UP000003586">
    <property type="component" value="Chromosome"/>
</dbReference>
<sequence length="279" mass="31304">MIEVKNLSFGYKKRKPLYKNLNLDLPVGSIYGLLGKNGAGKSTLLKNFTGLLFPTSGALLVNGFTPAKRLPSFLQTIYFIPEEVYVPSLTINGYQKLFAPFYPLFNEEQFHAYLEQLEVQDAGKLNTFSFGQQKKFIIAFALACNTKILLLDEPTNGLDIPSKIRFRKLIASVFTEDKMIFISTHQIRDLDNLIDNVIIVDNGELLLQASLTEIENKLSFKVVDALPSENDLLYAEPGLRGYAVVSENKTSETTQVNLEYLFNAITGNPQKAKSIFNTK</sequence>
<dbReference type="PANTHER" id="PTHR42939:SF1">
    <property type="entry name" value="ABC TRANSPORTER ATP-BINDING PROTEIN ALBC-RELATED"/>
    <property type="match status" value="1"/>
</dbReference>
<dbReference type="SUPFAM" id="SSF52540">
    <property type="entry name" value="P-loop containing nucleoside triphosphate hydrolases"/>
    <property type="match status" value="1"/>
</dbReference>
<keyword evidence="3 5" id="KW-0067">ATP-binding</keyword>
<dbReference type="InterPro" id="IPR027417">
    <property type="entry name" value="P-loop_NTPase"/>
</dbReference>
<keyword evidence="1" id="KW-0813">Transport</keyword>
<dbReference type="Gene3D" id="3.40.50.300">
    <property type="entry name" value="P-loop containing nucleotide triphosphate hydrolases"/>
    <property type="match status" value="1"/>
</dbReference>
<evidence type="ECO:0000256" key="3">
    <source>
        <dbReference type="ARBA" id="ARBA00022840"/>
    </source>
</evidence>
<keyword evidence="2" id="KW-0547">Nucleotide-binding</keyword>
<protein>
    <submittedName>
        <fullName evidence="5">ABC transporter ATP-binding protein</fullName>
    </submittedName>
</protein>
<dbReference type="InterPro" id="IPR003439">
    <property type="entry name" value="ABC_transporter-like_ATP-bd"/>
</dbReference>